<dbReference type="CDD" id="cd15831">
    <property type="entry name" value="BTAD"/>
    <property type="match status" value="1"/>
</dbReference>
<dbReference type="Gene3D" id="1.25.40.10">
    <property type="entry name" value="Tetratricopeptide repeat domain"/>
    <property type="match status" value="2"/>
</dbReference>
<dbReference type="Pfam" id="PF00931">
    <property type="entry name" value="NB-ARC"/>
    <property type="match status" value="1"/>
</dbReference>
<dbReference type="Pfam" id="PF03704">
    <property type="entry name" value="BTAD"/>
    <property type="match status" value="1"/>
</dbReference>
<dbReference type="PANTHER" id="PTHR35807:SF1">
    <property type="entry name" value="TRANSCRIPTIONAL REGULATOR REDD"/>
    <property type="match status" value="1"/>
</dbReference>
<protein>
    <submittedName>
        <fullName evidence="9">DNA-binding SARP family transcriptional activator/tetratricopeptide (TPR) repeat protein</fullName>
    </submittedName>
</protein>
<feature type="region of interest" description="Disordered" evidence="7">
    <location>
        <begin position="1"/>
        <end position="23"/>
    </location>
</feature>
<keyword evidence="10" id="KW-1185">Reference proteome</keyword>
<dbReference type="EMBL" id="JADBEK010000001">
    <property type="protein sequence ID" value="MBE1582855.1"/>
    <property type="molecule type" value="Genomic_DNA"/>
</dbReference>
<dbReference type="PANTHER" id="PTHR35807">
    <property type="entry name" value="TRANSCRIPTIONAL REGULATOR REDD-RELATED"/>
    <property type="match status" value="1"/>
</dbReference>
<evidence type="ECO:0000256" key="6">
    <source>
        <dbReference type="SAM" id="Coils"/>
    </source>
</evidence>
<dbReference type="PRINTS" id="PR00364">
    <property type="entry name" value="DISEASERSIST"/>
</dbReference>
<dbReference type="RefSeq" id="WP_192784053.1">
    <property type="nucleotide sequence ID" value="NZ_JADBEK010000001.1"/>
</dbReference>
<dbReference type="SMART" id="SM01043">
    <property type="entry name" value="BTAD"/>
    <property type="match status" value="1"/>
</dbReference>
<dbReference type="InterPro" id="IPR016032">
    <property type="entry name" value="Sig_transdc_resp-reg_C-effctor"/>
</dbReference>
<feature type="coiled-coil region" evidence="6">
    <location>
        <begin position="517"/>
        <end position="544"/>
    </location>
</feature>
<dbReference type="SMART" id="SM00862">
    <property type="entry name" value="Trans_reg_C"/>
    <property type="match status" value="1"/>
</dbReference>
<feature type="DNA-binding region" description="OmpR/PhoB-type" evidence="5">
    <location>
        <begin position="17"/>
        <end position="116"/>
    </location>
</feature>
<keyword evidence="3 5" id="KW-0238">DNA-binding</keyword>
<evidence type="ECO:0000256" key="3">
    <source>
        <dbReference type="ARBA" id="ARBA00023125"/>
    </source>
</evidence>
<dbReference type="Pfam" id="PF00486">
    <property type="entry name" value="Trans_reg_C"/>
    <property type="match status" value="1"/>
</dbReference>
<dbReference type="InterPro" id="IPR011990">
    <property type="entry name" value="TPR-like_helical_dom_sf"/>
</dbReference>
<evidence type="ECO:0000259" key="8">
    <source>
        <dbReference type="PROSITE" id="PS51755"/>
    </source>
</evidence>
<comment type="similarity">
    <text evidence="1">Belongs to the AfsR/DnrI/RedD regulatory family.</text>
</comment>
<keyword evidence="2" id="KW-0805">Transcription regulation</keyword>
<name>A0ABR9LR47_9ACTN</name>
<evidence type="ECO:0000256" key="7">
    <source>
        <dbReference type="SAM" id="MobiDB-lite"/>
    </source>
</evidence>
<dbReference type="SMART" id="SM00028">
    <property type="entry name" value="TPR"/>
    <property type="match status" value="4"/>
</dbReference>
<dbReference type="InterPro" id="IPR051677">
    <property type="entry name" value="AfsR-DnrI-RedD_regulator"/>
</dbReference>
<keyword evidence="6" id="KW-0175">Coiled coil</keyword>
<dbReference type="Proteomes" id="UP000633509">
    <property type="component" value="Unassembled WGS sequence"/>
</dbReference>
<evidence type="ECO:0000313" key="10">
    <source>
        <dbReference type="Proteomes" id="UP000633509"/>
    </source>
</evidence>
<accession>A0ABR9LR47</accession>
<gene>
    <name evidence="9" type="ORF">H4W80_001113</name>
</gene>
<dbReference type="InterPro" id="IPR002182">
    <property type="entry name" value="NB-ARC"/>
</dbReference>
<feature type="domain" description="OmpR/PhoB-type" evidence="8">
    <location>
        <begin position="17"/>
        <end position="116"/>
    </location>
</feature>
<proteinExistence type="inferred from homology"/>
<dbReference type="InterPro" id="IPR027417">
    <property type="entry name" value="P-loop_NTPase"/>
</dbReference>
<dbReference type="SUPFAM" id="SSF52540">
    <property type="entry name" value="P-loop containing nucleoside triphosphate hydrolases"/>
    <property type="match status" value="1"/>
</dbReference>
<dbReference type="InterPro" id="IPR036388">
    <property type="entry name" value="WH-like_DNA-bd_sf"/>
</dbReference>
<evidence type="ECO:0000256" key="5">
    <source>
        <dbReference type="PROSITE-ProRule" id="PRU01091"/>
    </source>
</evidence>
<dbReference type="PROSITE" id="PS51755">
    <property type="entry name" value="OMPR_PHOB"/>
    <property type="match status" value="1"/>
</dbReference>
<sequence length="976" mass="106053">MGRTAGEDMTAPDSLPPKTHQPDGVEFRLLGPVGIWAGEKFLGPATPQQRSVLAMLLLHAGRTVPLERLMKAVWDQEPPASARNAVQGYVSKLRRLLARVPGTELSTSPPGYRLVLDPARVDLLRFRELVARAHASDQGRACDLLRQALVLWHGPPLADVAGGLLRDTFGVTLEEERLSTIEERLAICLRLGRHHEALVELPALVSEHPLRERLVHLTMVALHRDGRRAAALAAYHDLRGRLVEELGIDPGSELQQLYQRLLEEDDLAEAGDGPATVLHRGDLSAGGPGGVPAPPVPAELPADLVSFTGRGAELARAYETLRATESGGPRICQITGLGGVGKSSLAIHIAHAVAGDFPDGQLYINLHGDTPHTRSVKPAEAMRRFLRSLGVAEAAIPAGLEEAAGRFRSLIHGRRMLIILDNARDAAQVRPLLPGSLGCAVLITSRRRFTSFDGAVQISLDVLPDGEALDLLRAVIGEKAIAAEPAAAAEVVRLCGSLPLALCLAAARLRARPAWSLASLAKRLANTRRRLDELRADDRALRASFQTSYQDLLADSQGRAAARMFRLLGMFDGPDISLSAAAALADLPEERAQDLLDHLADGQLADNYLPDRYRLHDLLRLFARERAEEEDSLPERQRAFRRVLHHFLATVRTITHTLNRGSTWRLDVGPADLVQPGVISLKSQDTKAWIDSEADNILAAVDQATRTPVAGEVVGLATSFAVLLHERGHYLKQFHLAELALVAAEHTSDPFYLAVAHGDLGWAHIYVEHPDDAIRHLHKSRAAFRRAGNTGREAALLDYIGVAHRSAGRYDEAIAHHLRALALVGEAGNRLTHGAVLTHLGLAYQRAGRFAEAVAAHTDTIAILRKAGISAYLGLAVGHLAEAHRLAGDPGRAVAYYQQALDLHREAGPIGELREADILWGLGRALHDADRTPDAHRSWRRSIGIMRGLNLISAEERHALENSEVPETPQAIQRQH</sequence>
<evidence type="ECO:0000313" key="9">
    <source>
        <dbReference type="EMBL" id="MBE1582855.1"/>
    </source>
</evidence>
<comment type="caution">
    <text evidence="9">The sequence shown here is derived from an EMBL/GenBank/DDBJ whole genome shotgun (WGS) entry which is preliminary data.</text>
</comment>
<dbReference type="InterPro" id="IPR001867">
    <property type="entry name" value="OmpR/PhoB-type_DNA-bd"/>
</dbReference>
<dbReference type="SUPFAM" id="SSF48452">
    <property type="entry name" value="TPR-like"/>
    <property type="match status" value="3"/>
</dbReference>
<dbReference type="InterPro" id="IPR019734">
    <property type="entry name" value="TPR_rpt"/>
</dbReference>
<dbReference type="SUPFAM" id="SSF46894">
    <property type="entry name" value="C-terminal effector domain of the bipartite response regulators"/>
    <property type="match status" value="1"/>
</dbReference>
<dbReference type="Gene3D" id="3.40.50.300">
    <property type="entry name" value="P-loop containing nucleotide triphosphate hydrolases"/>
    <property type="match status" value="1"/>
</dbReference>
<evidence type="ECO:0000256" key="4">
    <source>
        <dbReference type="ARBA" id="ARBA00023163"/>
    </source>
</evidence>
<dbReference type="Gene3D" id="1.10.10.10">
    <property type="entry name" value="Winged helix-like DNA-binding domain superfamily/Winged helix DNA-binding domain"/>
    <property type="match status" value="1"/>
</dbReference>
<dbReference type="Pfam" id="PF13424">
    <property type="entry name" value="TPR_12"/>
    <property type="match status" value="1"/>
</dbReference>
<organism evidence="9 10">
    <name type="scientific">Nonomuraea angiospora</name>
    <dbReference type="NCBI Taxonomy" id="46172"/>
    <lineage>
        <taxon>Bacteria</taxon>
        <taxon>Bacillati</taxon>
        <taxon>Actinomycetota</taxon>
        <taxon>Actinomycetes</taxon>
        <taxon>Streptosporangiales</taxon>
        <taxon>Streptosporangiaceae</taxon>
        <taxon>Nonomuraea</taxon>
    </lineage>
</organism>
<dbReference type="InterPro" id="IPR005158">
    <property type="entry name" value="BTAD"/>
</dbReference>
<dbReference type="Pfam" id="PF13176">
    <property type="entry name" value="TPR_7"/>
    <property type="match status" value="1"/>
</dbReference>
<keyword evidence="4" id="KW-0804">Transcription</keyword>
<reference evidence="9 10" key="1">
    <citation type="submission" date="2020-10" db="EMBL/GenBank/DDBJ databases">
        <title>Sequencing the genomes of 1000 actinobacteria strains.</title>
        <authorList>
            <person name="Klenk H.-P."/>
        </authorList>
    </citation>
    <scope>NUCLEOTIDE SEQUENCE [LARGE SCALE GENOMIC DNA]</scope>
    <source>
        <strain evidence="9 10">DSM 43173</strain>
    </source>
</reference>
<evidence type="ECO:0000256" key="1">
    <source>
        <dbReference type="ARBA" id="ARBA00005820"/>
    </source>
</evidence>
<evidence type="ECO:0000256" key="2">
    <source>
        <dbReference type="ARBA" id="ARBA00023015"/>
    </source>
</evidence>
<dbReference type="GO" id="GO:0003677">
    <property type="term" value="F:DNA binding"/>
    <property type="evidence" value="ECO:0007669"/>
    <property type="project" value="UniProtKB-KW"/>
</dbReference>